<dbReference type="Proteomes" id="UP000028007">
    <property type="component" value="Unassembled WGS sequence"/>
</dbReference>
<evidence type="ECO:0000256" key="3">
    <source>
        <dbReference type="ARBA" id="ARBA00022801"/>
    </source>
</evidence>
<proteinExistence type="inferred from homology"/>
<evidence type="ECO:0000256" key="4">
    <source>
        <dbReference type="ARBA" id="ARBA00051722"/>
    </source>
</evidence>
<dbReference type="eggNOG" id="COG4464">
    <property type="taxonomic scope" value="Bacteria"/>
</dbReference>
<dbReference type="InterPro" id="IPR016667">
    <property type="entry name" value="Caps_polysacc_synth_CpsB/CapC"/>
</dbReference>
<comment type="catalytic activity">
    <reaction evidence="4">
        <text>O-phospho-L-tyrosyl-[protein] + H2O = L-tyrosyl-[protein] + phosphate</text>
        <dbReference type="Rhea" id="RHEA:10684"/>
        <dbReference type="Rhea" id="RHEA-COMP:10136"/>
        <dbReference type="Rhea" id="RHEA-COMP:20101"/>
        <dbReference type="ChEBI" id="CHEBI:15377"/>
        <dbReference type="ChEBI" id="CHEBI:43474"/>
        <dbReference type="ChEBI" id="CHEBI:46858"/>
        <dbReference type="ChEBI" id="CHEBI:61978"/>
        <dbReference type="EC" id="3.1.3.48"/>
    </reaction>
</comment>
<gene>
    <name evidence="5" type="ORF">N180_15395</name>
</gene>
<evidence type="ECO:0000256" key="2">
    <source>
        <dbReference type="ARBA" id="ARBA00013064"/>
    </source>
</evidence>
<name>A0A081PE09_9SPHI</name>
<comment type="similarity">
    <text evidence="1">Belongs to the metallo-dependent hydrolases superfamily. CpsB/CapC family.</text>
</comment>
<dbReference type="PANTHER" id="PTHR39181:SF1">
    <property type="entry name" value="TYROSINE-PROTEIN PHOSPHATASE YWQE"/>
    <property type="match status" value="1"/>
</dbReference>
<comment type="caution">
    <text evidence="5">The sequence shown here is derived from an EMBL/GenBank/DDBJ whole genome shotgun (WGS) entry which is preliminary data.</text>
</comment>
<dbReference type="InterPro" id="IPR016195">
    <property type="entry name" value="Pol/histidinol_Pase-like"/>
</dbReference>
<organism evidence="5 6">
    <name type="scientific">Pedobacter antarcticus 4BY</name>
    <dbReference type="NCBI Taxonomy" id="1358423"/>
    <lineage>
        <taxon>Bacteria</taxon>
        <taxon>Pseudomonadati</taxon>
        <taxon>Bacteroidota</taxon>
        <taxon>Sphingobacteriia</taxon>
        <taxon>Sphingobacteriales</taxon>
        <taxon>Sphingobacteriaceae</taxon>
        <taxon>Pedobacter</taxon>
    </lineage>
</organism>
<dbReference type="Pfam" id="PF19567">
    <property type="entry name" value="CpsB_CapC"/>
    <property type="match status" value="1"/>
</dbReference>
<dbReference type="Gene3D" id="3.20.20.140">
    <property type="entry name" value="Metal-dependent hydrolases"/>
    <property type="match status" value="1"/>
</dbReference>
<dbReference type="EMBL" id="JNFF01000092">
    <property type="protein sequence ID" value="KEQ28932.1"/>
    <property type="molecule type" value="Genomic_DNA"/>
</dbReference>
<dbReference type="GO" id="GO:0004725">
    <property type="term" value="F:protein tyrosine phosphatase activity"/>
    <property type="evidence" value="ECO:0007669"/>
    <property type="project" value="UniProtKB-EC"/>
</dbReference>
<dbReference type="AlphaFoldDB" id="A0A081PE09"/>
<dbReference type="GO" id="GO:0030145">
    <property type="term" value="F:manganese ion binding"/>
    <property type="evidence" value="ECO:0007669"/>
    <property type="project" value="InterPro"/>
</dbReference>
<accession>A0A081PE09</accession>
<dbReference type="PANTHER" id="PTHR39181">
    <property type="entry name" value="TYROSINE-PROTEIN PHOSPHATASE YWQE"/>
    <property type="match status" value="1"/>
</dbReference>
<reference evidence="5 6" key="1">
    <citation type="journal article" date="1992" name="Int. J. Syst. Bacteriol.">
        <title>Sphingobacterium antarcticus sp. nov. a Psychrotrophic Bacterium from the Soils of Schirmacher Oasis, Antarctica.</title>
        <authorList>
            <person name="Shivaji S."/>
            <person name="Ray M.K."/>
            <person name="Rao N.S."/>
            <person name="Saiserr L."/>
            <person name="Jagannadham M.V."/>
            <person name="Kumar G.S."/>
            <person name="Reddy G."/>
            <person name="Bhargava P.M."/>
        </authorList>
    </citation>
    <scope>NUCLEOTIDE SEQUENCE [LARGE SCALE GENOMIC DNA]</scope>
    <source>
        <strain evidence="5 6">4BY</strain>
    </source>
</reference>
<dbReference type="PIRSF" id="PIRSF016557">
    <property type="entry name" value="Caps_synth_CpsB"/>
    <property type="match status" value="1"/>
</dbReference>
<evidence type="ECO:0000313" key="6">
    <source>
        <dbReference type="Proteomes" id="UP000028007"/>
    </source>
</evidence>
<sequence>MFFFKRNKPSHSDFSKIGLDMHSHLIPGVDDGAKDVTDSIALLTGLKELGFHHFITTPHTLQDIHPNTSEILQSAHASLAGKLPENITLELSSEYYLDGQFQEQLEAGKLMPMKDNRILVEFSQISRPHDLEETIFDLGIKGYQVILAHPERYLFFHRDFGYYKRLKQMGVDLQVNALSLTKHYGEHVKKIAEKLIEADMIDYFGTDTHHLRHIETLKQVPSSKHFNRLVDSGLLKNESLLP</sequence>
<evidence type="ECO:0000256" key="1">
    <source>
        <dbReference type="ARBA" id="ARBA00005750"/>
    </source>
</evidence>
<keyword evidence="3" id="KW-0378">Hydrolase</keyword>
<protein>
    <recommendedName>
        <fullName evidence="2">protein-tyrosine-phosphatase</fullName>
        <ecNumber evidence="2">3.1.3.48</ecNumber>
    </recommendedName>
</protein>
<keyword evidence="6" id="KW-1185">Reference proteome</keyword>
<dbReference type="EC" id="3.1.3.48" evidence="2"/>
<dbReference type="SUPFAM" id="SSF89550">
    <property type="entry name" value="PHP domain-like"/>
    <property type="match status" value="1"/>
</dbReference>
<evidence type="ECO:0000313" key="5">
    <source>
        <dbReference type="EMBL" id="KEQ28932.1"/>
    </source>
</evidence>